<dbReference type="Pfam" id="PF25967">
    <property type="entry name" value="RND-MFP_C"/>
    <property type="match status" value="1"/>
</dbReference>
<keyword evidence="6" id="KW-1133">Transmembrane helix</keyword>
<dbReference type="SUPFAM" id="SSF111369">
    <property type="entry name" value="HlyD-like secretion proteins"/>
    <property type="match status" value="3"/>
</dbReference>
<comment type="subcellular location">
    <subcellularLocation>
        <location evidence="1">Cell envelope</location>
    </subcellularLocation>
</comment>
<evidence type="ECO:0000256" key="3">
    <source>
        <dbReference type="ARBA" id="ARBA00023054"/>
    </source>
</evidence>
<organism evidence="10 11">
    <name type="scientific">Thermostichus vulcanus str. 'Rupite'</name>
    <dbReference type="NCBI Taxonomy" id="2813851"/>
    <lineage>
        <taxon>Bacteria</taxon>
        <taxon>Bacillati</taxon>
        <taxon>Cyanobacteriota</taxon>
        <taxon>Cyanophyceae</taxon>
        <taxon>Thermostichales</taxon>
        <taxon>Thermostichaceae</taxon>
        <taxon>Thermostichus</taxon>
    </lineage>
</organism>
<evidence type="ECO:0000256" key="5">
    <source>
        <dbReference type="SAM" id="MobiDB-lite"/>
    </source>
</evidence>
<dbReference type="Pfam" id="PF25954">
    <property type="entry name" value="Beta-barrel_RND_2"/>
    <property type="match status" value="1"/>
</dbReference>
<comment type="similarity">
    <text evidence="2">Belongs to the membrane fusion protein (MFP) (TC 8.A.1) family.</text>
</comment>
<sequence length="457" mass="49561">MILHTDEPKTGSPSPPQPQDYSAAPSQIGSRKKRGLPIGWVVVGLLLAGLGTGGYLLQRQFQQQMAQRFQALTVPVQVSDLTQRLRVSGQVQPIRQVNVSPRESGRLLQLFVDQGDEVTEGQLLARMDYGDLTSSIQQAQARIQELQARLAEQQAGERTQVILAAQARVDAAQSQVDLAQTELERIRALVQQGVVARNELDQRLARLEQAQADLRSAQQELERLQLGIRPEAIQQTQAQIAQAQAELAQRQSRIADTEIRAPFTGIVVQRFAEIGSFVAPTTAASDATAASSSSILALAQGIEVRAEVPEAQIAQVQVGQPVEIRSLAYPDRVVRGKVKRIAPATVVVREVTVFRVIVEPEPGADFLRTGMNVSVDFIGDPQPQALTVPSVAVTYEQGQEGVILLDPATQRPIYRQVETGITQSGVTQILSGLQAGDRVFTSLPPGMTLDALIKAEP</sequence>
<accession>A0ABT0CE60</accession>
<dbReference type="PANTHER" id="PTHR32347">
    <property type="entry name" value="EFFLUX SYSTEM COMPONENT YKNX-RELATED"/>
    <property type="match status" value="1"/>
</dbReference>
<feature type="domain" description="CusB-like beta-barrel" evidence="8">
    <location>
        <begin position="304"/>
        <end position="377"/>
    </location>
</feature>
<feature type="coiled-coil region" evidence="4">
    <location>
        <begin position="129"/>
        <end position="260"/>
    </location>
</feature>
<dbReference type="NCBIfam" id="TIGR01730">
    <property type="entry name" value="RND_mfp"/>
    <property type="match status" value="1"/>
</dbReference>
<evidence type="ECO:0000256" key="6">
    <source>
        <dbReference type="SAM" id="Phobius"/>
    </source>
</evidence>
<dbReference type="InterPro" id="IPR058627">
    <property type="entry name" value="MdtA-like_C"/>
</dbReference>
<evidence type="ECO:0000256" key="1">
    <source>
        <dbReference type="ARBA" id="ARBA00004196"/>
    </source>
</evidence>
<dbReference type="InterPro" id="IPR050465">
    <property type="entry name" value="UPF0194_transport"/>
</dbReference>
<gene>
    <name evidence="10" type="ORF">JX360_14370</name>
</gene>
<feature type="domain" description="YbhG-like alpha-helical hairpin" evidence="7">
    <location>
        <begin position="127"/>
        <end position="255"/>
    </location>
</feature>
<keyword evidence="3 4" id="KW-0175">Coiled coil</keyword>
<evidence type="ECO:0000313" key="11">
    <source>
        <dbReference type="Proteomes" id="UP000830835"/>
    </source>
</evidence>
<feature type="transmembrane region" description="Helical" evidence="6">
    <location>
        <begin position="38"/>
        <end position="57"/>
    </location>
</feature>
<feature type="domain" description="Multidrug resistance protein MdtA-like C-terminal permuted SH3" evidence="9">
    <location>
        <begin position="384"/>
        <end position="442"/>
    </location>
</feature>
<dbReference type="InterPro" id="IPR058792">
    <property type="entry name" value="Beta-barrel_RND_2"/>
</dbReference>
<dbReference type="Gene3D" id="2.40.30.170">
    <property type="match status" value="1"/>
</dbReference>
<evidence type="ECO:0000259" key="7">
    <source>
        <dbReference type="Pfam" id="PF25881"/>
    </source>
</evidence>
<protein>
    <submittedName>
        <fullName evidence="10">Efflux RND transporter periplasmic adaptor subunit</fullName>
    </submittedName>
</protein>
<dbReference type="InterPro" id="IPR059052">
    <property type="entry name" value="HH_YbhG-like"/>
</dbReference>
<dbReference type="EMBL" id="JAFIRA010000046">
    <property type="protein sequence ID" value="MCJ2544073.1"/>
    <property type="molecule type" value="Genomic_DNA"/>
</dbReference>
<feature type="region of interest" description="Disordered" evidence="5">
    <location>
        <begin position="1"/>
        <end position="30"/>
    </location>
</feature>
<proteinExistence type="inferred from homology"/>
<reference evidence="10" key="1">
    <citation type="submission" date="2021-02" db="EMBL/GenBank/DDBJ databases">
        <title>The CRISPR/cas machinery reduction and long-range gene transfer in the hot spring cyanobacterium Synechococcus.</title>
        <authorList>
            <person name="Dvorak P."/>
            <person name="Jahodarova E."/>
            <person name="Hasler P."/>
            <person name="Poulickova A."/>
        </authorList>
    </citation>
    <scope>NUCLEOTIDE SEQUENCE</scope>
    <source>
        <strain evidence="10">Rupite</strain>
    </source>
</reference>
<comment type="caution">
    <text evidence="10">The sequence shown here is derived from an EMBL/GenBank/DDBJ whole genome shotgun (WGS) entry which is preliminary data.</text>
</comment>
<dbReference type="Gene3D" id="2.40.420.20">
    <property type="match status" value="1"/>
</dbReference>
<evidence type="ECO:0000256" key="2">
    <source>
        <dbReference type="ARBA" id="ARBA00009477"/>
    </source>
</evidence>
<name>A0ABT0CE60_THEVL</name>
<evidence type="ECO:0000256" key="4">
    <source>
        <dbReference type="SAM" id="Coils"/>
    </source>
</evidence>
<evidence type="ECO:0000259" key="9">
    <source>
        <dbReference type="Pfam" id="PF25967"/>
    </source>
</evidence>
<keyword evidence="6" id="KW-0472">Membrane</keyword>
<dbReference type="PANTHER" id="PTHR32347:SF14">
    <property type="entry name" value="EFFLUX SYSTEM COMPONENT YKNX-RELATED"/>
    <property type="match status" value="1"/>
</dbReference>
<keyword evidence="11" id="KW-1185">Reference proteome</keyword>
<dbReference type="Proteomes" id="UP000830835">
    <property type="component" value="Unassembled WGS sequence"/>
</dbReference>
<dbReference type="Pfam" id="PF25881">
    <property type="entry name" value="HH_YBHG"/>
    <property type="match status" value="1"/>
</dbReference>
<dbReference type="RefSeq" id="WP_244352260.1">
    <property type="nucleotide sequence ID" value="NZ_JAFIRA010000046.1"/>
</dbReference>
<dbReference type="Gene3D" id="2.40.50.100">
    <property type="match status" value="1"/>
</dbReference>
<dbReference type="InterPro" id="IPR006143">
    <property type="entry name" value="RND_pump_MFP"/>
</dbReference>
<dbReference type="Gene3D" id="1.10.287.470">
    <property type="entry name" value="Helix hairpin bin"/>
    <property type="match status" value="2"/>
</dbReference>
<keyword evidence="6" id="KW-0812">Transmembrane</keyword>
<evidence type="ECO:0000259" key="8">
    <source>
        <dbReference type="Pfam" id="PF25954"/>
    </source>
</evidence>
<evidence type="ECO:0000313" key="10">
    <source>
        <dbReference type="EMBL" id="MCJ2544073.1"/>
    </source>
</evidence>